<evidence type="ECO:0000256" key="11">
    <source>
        <dbReference type="ARBA" id="ARBA00030399"/>
    </source>
</evidence>
<dbReference type="EC" id="2.1.1.176" evidence="4"/>
<dbReference type="HOGENOM" id="CLU_005316_0_1_9"/>
<dbReference type="InterPro" id="IPR001678">
    <property type="entry name" value="MeTrfase_RsmB-F_NOP2_dom"/>
</dbReference>
<proteinExistence type="inferred from homology"/>
<dbReference type="PANTHER" id="PTHR22807">
    <property type="entry name" value="NOP2 YEAST -RELATED NOL1/NOP2/FMU SUN DOMAIN-CONTAINING"/>
    <property type="match status" value="1"/>
</dbReference>
<evidence type="ECO:0000313" key="16">
    <source>
        <dbReference type="EMBL" id="AIF66328.1"/>
    </source>
</evidence>
<dbReference type="FunFam" id="1.10.940.10:FF:000006">
    <property type="entry name" value="16S rRNA (Cytosine(967)-C(5))-methyltransferase RsmB"/>
    <property type="match status" value="1"/>
</dbReference>
<dbReference type="GeneID" id="34221273"/>
<evidence type="ECO:0000256" key="1">
    <source>
        <dbReference type="ARBA" id="ARBA00002724"/>
    </source>
</evidence>
<evidence type="ECO:0000256" key="5">
    <source>
        <dbReference type="ARBA" id="ARBA00022490"/>
    </source>
</evidence>
<feature type="binding site" evidence="14">
    <location>
        <position position="281"/>
    </location>
    <ligand>
        <name>S-adenosyl-L-methionine</name>
        <dbReference type="ChEBI" id="CHEBI:59789"/>
    </ligand>
</feature>
<keyword evidence="8 14" id="KW-0808">Transferase</keyword>
<evidence type="ECO:0000256" key="13">
    <source>
        <dbReference type="ARBA" id="ARBA00047283"/>
    </source>
</evidence>
<dbReference type="CDD" id="cd02440">
    <property type="entry name" value="AdoMet_MTases"/>
    <property type="match status" value="1"/>
</dbReference>
<evidence type="ECO:0000256" key="9">
    <source>
        <dbReference type="ARBA" id="ARBA00022691"/>
    </source>
</evidence>
<evidence type="ECO:0000259" key="15">
    <source>
        <dbReference type="PROSITE" id="PS51686"/>
    </source>
</evidence>
<dbReference type="InterPro" id="IPR035926">
    <property type="entry name" value="NusB-like_sf"/>
</dbReference>
<dbReference type="InterPro" id="IPR029063">
    <property type="entry name" value="SAM-dependent_MTases_sf"/>
</dbReference>
<evidence type="ECO:0000256" key="2">
    <source>
        <dbReference type="ARBA" id="ARBA00004496"/>
    </source>
</evidence>
<evidence type="ECO:0000256" key="14">
    <source>
        <dbReference type="PROSITE-ProRule" id="PRU01023"/>
    </source>
</evidence>
<dbReference type="Pfam" id="PF22458">
    <property type="entry name" value="RsmF-B_ferredox"/>
    <property type="match status" value="1"/>
</dbReference>
<dbReference type="Pfam" id="PF01029">
    <property type="entry name" value="NusB"/>
    <property type="match status" value="1"/>
</dbReference>
<dbReference type="Proteomes" id="UP000027980">
    <property type="component" value="Chromosome"/>
</dbReference>
<feature type="binding site" evidence="14">
    <location>
        <begin position="257"/>
        <end position="263"/>
    </location>
    <ligand>
        <name>S-adenosyl-L-methionine</name>
        <dbReference type="ChEBI" id="CHEBI:59789"/>
    </ligand>
</feature>
<dbReference type="AlphaFoldDB" id="A0A075LPD2"/>
<dbReference type="Gene3D" id="3.40.50.150">
    <property type="entry name" value="Vaccinia Virus protein VP39"/>
    <property type="match status" value="1"/>
</dbReference>
<reference evidence="16 17" key="1">
    <citation type="submission" date="2014-07" db="EMBL/GenBank/DDBJ databases">
        <title>Complete genome sequence of a moderately halophilic bacterium Terribacillus aidingensis MP602, isolated from Cryptomeria fortunei in Tianmu mountain in China.</title>
        <authorList>
            <person name="Wang Y."/>
            <person name="Lu P."/>
            <person name="Zhang L."/>
        </authorList>
    </citation>
    <scope>NUCLEOTIDE SEQUENCE [LARGE SCALE GENOMIC DNA]</scope>
    <source>
        <strain evidence="16 17">MP602</strain>
    </source>
</reference>
<comment type="function">
    <text evidence="1">Specifically methylates the cytosine at position 967 (m5C967) of 16S rRNA.</text>
</comment>
<dbReference type="SUPFAM" id="SSF53335">
    <property type="entry name" value="S-adenosyl-L-methionine-dependent methyltransferases"/>
    <property type="match status" value="1"/>
</dbReference>
<dbReference type="NCBIfam" id="TIGR00563">
    <property type="entry name" value="rsmB"/>
    <property type="match status" value="1"/>
</dbReference>
<feature type="binding site" evidence="14">
    <location>
        <position position="308"/>
    </location>
    <ligand>
        <name>S-adenosyl-L-methionine</name>
        <dbReference type="ChEBI" id="CHEBI:59789"/>
    </ligand>
</feature>
<dbReference type="PANTHER" id="PTHR22807:SF53">
    <property type="entry name" value="RIBOSOMAL RNA SMALL SUBUNIT METHYLTRANSFERASE B-RELATED"/>
    <property type="match status" value="1"/>
</dbReference>
<dbReference type="RefSeq" id="WP_038560063.1">
    <property type="nucleotide sequence ID" value="NZ_CP008876.1"/>
</dbReference>
<dbReference type="EMBL" id="CP008876">
    <property type="protein sequence ID" value="AIF66328.1"/>
    <property type="molecule type" value="Genomic_DNA"/>
</dbReference>
<comment type="similarity">
    <text evidence="3 14">Belongs to the class I-like SAM-binding methyltransferase superfamily. RsmB/NOP family.</text>
</comment>
<evidence type="ECO:0000256" key="7">
    <source>
        <dbReference type="ARBA" id="ARBA00022603"/>
    </source>
</evidence>
<sequence>MKKYELRDTAVTLLSRIGDQGGYSHLLLDQTIRNKGFDSRDTGLLTEIVYGTLSYKLTLEYFLRHFVTKKLESWAKWLLLSAFYQMYVLDRVPDHAVIHESVEIAKQRGHKGIASLVNAVLRNAQRKGFPKLDDIQDPAERISLETSHPKWLVQRWIAQYGEKTAREMCAVNQVEKPISVRVQPMLITRDEAMEELESQGFTVRPSNINPQGIIVEDGNILKSDLFLSNQVTVQDQTSMLAGQMVDAAAGMTVLDACSAPGGKTTHIAETMENEGKLYAYDLHAKKAKQVQQKAEKLNLTIIESNQADARNLQERHQPESFDRILLDAPCSGLGVLRGKPDIKYHKSEQDVLSLASIQADLLEQVAPLLKKDGKLLYSTCTVDQAENEQVVRAFLEQHPNFEVDPEFQADLPQAVKNAPGLTDAGLQVFPQDFDTDGFFLVRLVRKG</sequence>
<keyword evidence="6" id="KW-0698">rRNA processing</keyword>
<dbReference type="Gene3D" id="3.30.70.1170">
    <property type="entry name" value="Sun protein, domain 3"/>
    <property type="match status" value="1"/>
</dbReference>
<name>A0A075LPD2_9BACI</name>
<dbReference type="NCBIfam" id="NF011494">
    <property type="entry name" value="PRK14902.1"/>
    <property type="match status" value="1"/>
</dbReference>
<dbReference type="Pfam" id="PF01189">
    <property type="entry name" value="Methyltr_RsmB-F"/>
    <property type="match status" value="1"/>
</dbReference>
<dbReference type="OrthoDB" id="9810297at2"/>
<dbReference type="InterPro" id="IPR023267">
    <property type="entry name" value="RCMT"/>
</dbReference>
<evidence type="ECO:0000256" key="10">
    <source>
        <dbReference type="ARBA" id="ARBA00022884"/>
    </source>
</evidence>
<dbReference type="InterPro" id="IPR054728">
    <property type="entry name" value="RsmB-like_ferredoxin"/>
</dbReference>
<organism evidence="16 17">
    <name type="scientific">Terribacillus saccharophilus</name>
    <dbReference type="NCBI Taxonomy" id="361277"/>
    <lineage>
        <taxon>Bacteria</taxon>
        <taxon>Bacillati</taxon>
        <taxon>Bacillota</taxon>
        <taxon>Bacilli</taxon>
        <taxon>Bacillales</taxon>
        <taxon>Bacillaceae</taxon>
        <taxon>Terribacillus</taxon>
    </lineage>
</organism>
<dbReference type="GO" id="GO:0005737">
    <property type="term" value="C:cytoplasm"/>
    <property type="evidence" value="ECO:0007669"/>
    <property type="project" value="UniProtKB-SubCell"/>
</dbReference>
<accession>A0A075LPD2</accession>
<comment type="subcellular location">
    <subcellularLocation>
        <location evidence="2">Cytoplasm</location>
    </subcellularLocation>
</comment>
<dbReference type="PROSITE" id="PS51686">
    <property type="entry name" value="SAM_MT_RSMB_NOP"/>
    <property type="match status" value="1"/>
</dbReference>
<dbReference type="PRINTS" id="PR02008">
    <property type="entry name" value="RCMTFAMILY"/>
</dbReference>
<dbReference type="SUPFAM" id="SSF48013">
    <property type="entry name" value="NusB-like"/>
    <property type="match status" value="1"/>
</dbReference>
<dbReference type="FunFam" id="3.30.70.1170:FF:000003">
    <property type="entry name" value="16S rRNA (Cytosine(967)-C(5))-methyltransferase RsmB"/>
    <property type="match status" value="1"/>
</dbReference>
<evidence type="ECO:0000256" key="12">
    <source>
        <dbReference type="ARBA" id="ARBA00031088"/>
    </source>
</evidence>
<comment type="catalytic activity">
    <reaction evidence="13">
        <text>cytidine(967) in 16S rRNA + S-adenosyl-L-methionine = 5-methylcytidine(967) in 16S rRNA + S-adenosyl-L-homocysteine + H(+)</text>
        <dbReference type="Rhea" id="RHEA:42748"/>
        <dbReference type="Rhea" id="RHEA-COMP:10219"/>
        <dbReference type="Rhea" id="RHEA-COMP:10220"/>
        <dbReference type="ChEBI" id="CHEBI:15378"/>
        <dbReference type="ChEBI" id="CHEBI:57856"/>
        <dbReference type="ChEBI" id="CHEBI:59789"/>
        <dbReference type="ChEBI" id="CHEBI:74483"/>
        <dbReference type="ChEBI" id="CHEBI:82748"/>
        <dbReference type="EC" id="2.1.1.176"/>
    </reaction>
</comment>
<evidence type="ECO:0000256" key="4">
    <source>
        <dbReference type="ARBA" id="ARBA00012140"/>
    </source>
</evidence>
<dbReference type="GO" id="GO:0006355">
    <property type="term" value="P:regulation of DNA-templated transcription"/>
    <property type="evidence" value="ECO:0007669"/>
    <property type="project" value="InterPro"/>
</dbReference>
<evidence type="ECO:0000256" key="8">
    <source>
        <dbReference type="ARBA" id="ARBA00022679"/>
    </source>
</evidence>
<dbReference type="InterPro" id="IPR049560">
    <property type="entry name" value="MeTrfase_RsmB-F_NOP2_cat"/>
</dbReference>
<keyword evidence="5" id="KW-0963">Cytoplasm</keyword>
<evidence type="ECO:0000256" key="3">
    <source>
        <dbReference type="ARBA" id="ARBA00007494"/>
    </source>
</evidence>
<dbReference type="Gene3D" id="1.10.940.10">
    <property type="entry name" value="NusB-like"/>
    <property type="match status" value="1"/>
</dbReference>
<protein>
    <recommendedName>
        <fullName evidence="4">16S rRNA (cytosine(967)-C(5))-methyltransferase</fullName>
        <ecNumber evidence="4">2.1.1.176</ecNumber>
    </recommendedName>
    <alternativeName>
        <fullName evidence="11">16S rRNA m5C967 methyltransferase</fullName>
    </alternativeName>
    <alternativeName>
        <fullName evidence="12">rRNA (cytosine-C(5)-)-methyltransferase RsmB</fullName>
    </alternativeName>
</protein>
<feature type="binding site" evidence="14">
    <location>
        <position position="327"/>
    </location>
    <ligand>
        <name>S-adenosyl-L-methionine</name>
        <dbReference type="ChEBI" id="CHEBI:59789"/>
    </ligand>
</feature>
<dbReference type="InterPro" id="IPR006027">
    <property type="entry name" value="NusB_RsmB_TIM44"/>
</dbReference>
<dbReference type="InterPro" id="IPR004573">
    <property type="entry name" value="rRNA_ssu_MeTfrase_B"/>
</dbReference>
<dbReference type="PROSITE" id="PS01153">
    <property type="entry name" value="NOL1_NOP2_SUN"/>
    <property type="match status" value="1"/>
</dbReference>
<dbReference type="FunFam" id="3.40.50.150:FF:000022">
    <property type="entry name" value="Ribosomal RNA small subunit methyltransferase B"/>
    <property type="match status" value="1"/>
</dbReference>
<dbReference type="InterPro" id="IPR018314">
    <property type="entry name" value="RsmB/NOL1/NOP2-like_CS"/>
</dbReference>
<evidence type="ECO:0000256" key="6">
    <source>
        <dbReference type="ARBA" id="ARBA00022552"/>
    </source>
</evidence>
<dbReference type="GO" id="GO:0008649">
    <property type="term" value="F:rRNA methyltransferase activity"/>
    <property type="evidence" value="ECO:0007669"/>
    <property type="project" value="InterPro"/>
</dbReference>
<dbReference type="GO" id="GO:0003723">
    <property type="term" value="F:RNA binding"/>
    <property type="evidence" value="ECO:0007669"/>
    <property type="project" value="UniProtKB-UniRule"/>
</dbReference>
<gene>
    <name evidence="16" type="ORF">GZ22_06615</name>
</gene>
<feature type="active site" description="Nucleophile" evidence="14">
    <location>
        <position position="380"/>
    </location>
</feature>
<keyword evidence="9 14" id="KW-0949">S-adenosyl-L-methionine</keyword>
<dbReference type="KEGG" id="tap:GZ22_06615"/>
<feature type="domain" description="SAM-dependent MTase RsmB/NOP-type" evidence="15">
    <location>
        <begin position="168"/>
        <end position="446"/>
    </location>
</feature>
<keyword evidence="10 14" id="KW-0694">RNA-binding</keyword>
<keyword evidence="7 14" id="KW-0489">Methyltransferase</keyword>
<evidence type="ECO:0000313" key="17">
    <source>
        <dbReference type="Proteomes" id="UP000027980"/>
    </source>
</evidence>